<evidence type="ECO:0000256" key="9">
    <source>
        <dbReference type="SAM" id="MobiDB-lite"/>
    </source>
</evidence>
<dbReference type="PANTHER" id="PTHR37461">
    <property type="entry name" value="ANTI-SIGMA-K FACTOR RSKA"/>
    <property type="match status" value="1"/>
</dbReference>
<evidence type="ECO:0000256" key="10">
    <source>
        <dbReference type="SAM" id="Phobius"/>
    </source>
</evidence>
<dbReference type="InterPro" id="IPR051474">
    <property type="entry name" value="Anti-sigma-K/W_factor"/>
</dbReference>
<dbReference type="Pfam" id="PF13490">
    <property type="entry name" value="zf-HC2"/>
    <property type="match status" value="1"/>
</dbReference>
<evidence type="ECO:0000256" key="5">
    <source>
        <dbReference type="ARBA" id="ARBA00022989"/>
    </source>
</evidence>
<dbReference type="InterPro" id="IPR041916">
    <property type="entry name" value="Anti_sigma_zinc_sf"/>
</dbReference>
<reference evidence="13 14" key="1">
    <citation type="journal article" date="2012" name="ISME J.">
        <title>Nitrification expanded: discovery, physiology and genomics of a nitrite-oxidizing bacterium from the phylum Chloroflexi.</title>
        <authorList>
            <person name="Sorokin D.Y."/>
            <person name="Lucker S."/>
            <person name="Vejmelkova D."/>
            <person name="Kostrikina N.A."/>
            <person name="Kleerebezem R."/>
            <person name="Rijpstra W.I."/>
            <person name="Damste J.S."/>
            <person name="Le Paslier D."/>
            <person name="Muyzer G."/>
            <person name="Wagner M."/>
            <person name="van Loosdrecht M.C."/>
            <person name="Daims H."/>
        </authorList>
    </citation>
    <scope>NUCLEOTIDE SEQUENCE [LARGE SCALE GENOMIC DNA]</scope>
    <source>
        <strain evidence="14">none</strain>
    </source>
</reference>
<keyword evidence="3" id="KW-1003">Cell membrane</keyword>
<dbReference type="Pfam" id="PF10099">
    <property type="entry name" value="RskA_C"/>
    <property type="match status" value="1"/>
</dbReference>
<evidence type="ECO:0000313" key="14">
    <source>
        <dbReference type="Proteomes" id="UP000004221"/>
    </source>
</evidence>
<evidence type="ECO:0000256" key="8">
    <source>
        <dbReference type="ARBA" id="ARBA00030803"/>
    </source>
</evidence>
<dbReference type="PANTHER" id="PTHR37461:SF1">
    <property type="entry name" value="ANTI-SIGMA-K FACTOR RSKA"/>
    <property type="match status" value="1"/>
</dbReference>
<evidence type="ECO:0000256" key="3">
    <source>
        <dbReference type="ARBA" id="ARBA00022475"/>
    </source>
</evidence>
<sequence length="244" mass="25476">MAGDVPAYLLGALDAGTCDAVAEHLEDCLECKAEGRRISEAIGTLGLLAPAAPPPADLRGRFLSSLQSGEPAAPEMEAAPSRQPRWMRYVLAVAAILVVALVGWNVMLSRDLSQSRADLAALRQEHNQGLAMLADASRAIPLVPKNAPDAHGMLYLSPDSSQALLMVEKLPPAQPGMVYQIWLIQGSESAPATVFHADTGGSTMVMIDAPKPLASYQSLAITQEPGPAGSPAPTGPMVANLPLS</sequence>
<feature type="transmembrane region" description="Helical" evidence="10">
    <location>
        <begin position="86"/>
        <end position="106"/>
    </location>
</feature>
<dbReference type="AlphaFoldDB" id="I4EGN6"/>
<accession>I4EGN6</accession>
<evidence type="ECO:0000259" key="12">
    <source>
        <dbReference type="Pfam" id="PF13490"/>
    </source>
</evidence>
<dbReference type="InterPro" id="IPR027383">
    <property type="entry name" value="Znf_put"/>
</dbReference>
<comment type="subcellular location">
    <subcellularLocation>
        <location evidence="2">Cell membrane</location>
    </subcellularLocation>
    <subcellularLocation>
        <location evidence="1">Membrane</location>
        <topology evidence="1">Single-pass membrane protein</topology>
    </subcellularLocation>
</comment>
<proteinExistence type="predicted"/>
<evidence type="ECO:0000256" key="1">
    <source>
        <dbReference type="ARBA" id="ARBA00004167"/>
    </source>
</evidence>
<gene>
    <name evidence="13" type="ORF">NITHO_2790012</name>
</gene>
<keyword evidence="4 10" id="KW-0812">Transmembrane</keyword>
<evidence type="ECO:0000256" key="4">
    <source>
        <dbReference type="ARBA" id="ARBA00022692"/>
    </source>
</evidence>
<feature type="region of interest" description="Disordered" evidence="9">
    <location>
        <begin position="224"/>
        <end position="244"/>
    </location>
</feature>
<evidence type="ECO:0000256" key="2">
    <source>
        <dbReference type="ARBA" id="ARBA00004236"/>
    </source>
</evidence>
<protein>
    <recommendedName>
        <fullName evidence="8">Regulator of SigK</fullName>
    </recommendedName>
    <alternativeName>
        <fullName evidence="7">Sigma-K anti-sigma factor RskA</fullName>
    </alternativeName>
</protein>
<name>I4EGN6_9BACT</name>
<evidence type="ECO:0000256" key="6">
    <source>
        <dbReference type="ARBA" id="ARBA00023136"/>
    </source>
</evidence>
<keyword evidence="14" id="KW-1185">Reference proteome</keyword>
<dbReference type="Gene3D" id="1.10.10.1320">
    <property type="entry name" value="Anti-sigma factor, zinc-finger domain"/>
    <property type="match status" value="1"/>
</dbReference>
<dbReference type="InterPro" id="IPR018764">
    <property type="entry name" value="RskA_C"/>
</dbReference>
<feature type="domain" description="Putative zinc-finger" evidence="12">
    <location>
        <begin position="5"/>
        <end position="31"/>
    </location>
</feature>
<feature type="domain" description="Anti-sigma K factor RskA C-terminal" evidence="11">
    <location>
        <begin position="91"/>
        <end position="237"/>
    </location>
</feature>
<dbReference type="GO" id="GO:0005886">
    <property type="term" value="C:plasma membrane"/>
    <property type="evidence" value="ECO:0007669"/>
    <property type="project" value="UniProtKB-SubCell"/>
</dbReference>
<comment type="caution">
    <text evidence="13">The sequence shown here is derived from an EMBL/GenBank/DDBJ whole genome shotgun (WGS) entry which is preliminary data.</text>
</comment>
<dbReference type="EMBL" id="CAGS01000200">
    <property type="protein sequence ID" value="CCF83848.1"/>
    <property type="molecule type" value="Genomic_DNA"/>
</dbReference>
<dbReference type="GO" id="GO:0016989">
    <property type="term" value="F:sigma factor antagonist activity"/>
    <property type="evidence" value="ECO:0007669"/>
    <property type="project" value="TreeGrafter"/>
</dbReference>
<organism evidence="13 14">
    <name type="scientific">Nitrolancea hollandica Lb</name>
    <dbReference type="NCBI Taxonomy" id="1129897"/>
    <lineage>
        <taxon>Bacteria</taxon>
        <taxon>Pseudomonadati</taxon>
        <taxon>Thermomicrobiota</taxon>
        <taxon>Thermomicrobia</taxon>
        <taxon>Sphaerobacterales</taxon>
        <taxon>Sphaerobacterineae</taxon>
        <taxon>Sphaerobacteraceae</taxon>
        <taxon>Nitrolancea</taxon>
    </lineage>
</organism>
<dbReference type="Proteomes" id="UP000004221">
    <property type="component" value="Unassembled WGS sequence"/>
</dbReference>
<evidence type="ECO:0000259" key="11">
    <source>
        <dbReference type="Pfam" id="PF10099"/>
    </source>
</evidence>
<dbReference type="GO" id="GO:0006417">
    <property type="term" value="P:regulation of translation"/>
    <property type="evidence" value="ECO:0007669"/>
    <property type="project" value="TreeGrafter"/>
</dbReference>
<keyword evidence="5 10" id="KW-1133">Transmembrane helix</keyword>
<keyword evidence="6 10" id="KW-0472">Membrane</keyword>
<evidence type="ECO:0000313" key="13">
    <source>
        <dbReference type="EMBL" id="CCF83848.1"/>
    </source>
</evidence>
<evidence type="ECO:0000256" key="7">
    <source>
        <dbReference type="ARBA" id="ARBA00029829"/>
    </source>
</evidence>